<evidence type="ECO:0000313" key="1">
    <source>
        <dbReference type="EMBL" id="KAJ4445705.1"/>
    </source>
</evidence>
<dbReference type="Proteomes" id="UP001148838">
    <property type="component" value="Unassembled WGS sequence"/>
</dbReference>
<reference evidence="1 2" key="1">
    <citation type="journal article" date="2022" name="Allergy">
        <title>Genome assembly and annotation of Periplaneta americana reveal a comprehensive cockroach allergen profile.</title>
        <authorList>
            <person name="Wang L."/>
            <person name="Xiong Q."/>
            <person name="Saelim N."/>
            <person name="Wang L."/>
            <person name="Nong W."/>
            <person name="Wan A.T."/>
            <person name="Shi M."/>
            <person name="Liu X."/>
            <person name="Cao Q."/>
            <person name="Hui J.H.L."/>
            <person name="Sookrung N."/>
            <person name="Leung T.F."/>
            <person name="Tungtrongchitr A."/>
            <person name="Tsui S.K.W."/>
        </authorList>
    </citation>
    <scope>NUCLEOTIDE SEQUENCE [LARGE SCALE GENOMIC DNA]</scope>
    <source>
        <strain evidence="1">PWHHKU_190912</strain>
    </source>
</reference>
<name>A0ABQ8TGN0_PERAM</name>
<protein>
    <submittedName>
        <fullName evidence="1">Uncharacterized protein</fullName>
    </submittedName>
</protein>
<keyword evidence="2" id="KW-1185">Reference proteome</keyword>
<dbReference type="EMBL" id="JAJSOF020000009">
    <property type="protein sequence ID" value="KAJ4445705.1"/>
    <property type="molecule type" value="Genomic_DNA"/>
</dbReference>
<sequence length="175" mass="20247">MAGLCEGGNEPPGSLKPRIQCCFSILYSAEESCISYEATVEQKAESMNLHLTHFDIGRHTRIPTRAASFRTTGSTLKKKSPLRTRSACTPANVETDIYLTYVCNNFHKRLGKTREFYLKQYVFPNSSHSCHYRRYRTYRYVLFRMNALLARQLLCLLGYTPLRKCRKIEFSRLIG</sequence>
<proteinExistence type="predicted"/>
<organism evidence="1 2">
    <name type="scientific">Periplaneta americana</name>
    <name type="common">American cockroach</name>
    <name type="synonym">Blatta americana</name>
    <dbReference type="NCBI Taxonomy" id="6978"/>
    <lineage>
        <taxon>Eukaryota</taxon>
        <taxon>Metazoa</taxon>
        <taxon>Ecdysozoa</taxon>
        <taxon>Arthropoda</taxon>
        <taxon>Hexapoda</taxon>
        <taxon>Insecta</taxon>
        <taxon>Pterygota</taxon>
        <taxon>Neoptera</taxon>
        <taxon>Polyneoptera</taxon>
        <taxon>Dictyoptera</taxon>
        <taxon>Blattodea</taxon>
        <taxon>Blattoidea</taxon>
        <taxon>Blattidae</taxon>
        <taxon>Blattinae</taxon>
        <taxon>Periplaneta</taxon>
    </lineage>
</organism>
<gene>
    <name evidence="1" type="ORF">ANN_12390</name>
</gene>
<accession>A0ABQ8TGN0</accession>
<comment type="caution">
    <text evidence="1">The sequence shown here is derived from an EMBL/GenBank/DDBJ whole genome shotgun (WGS) entry which is preliminary data.</text>
</comment>
<evidence type="ECO:0000313" key="2">
    <source>
        <dbReference type="Proteomes" id="UP001148838"/>
    </source>
</evidence>